<organism evidence="2 3">
    <name type="scientific">Alteromonas alba</name>
    <dbReference type="NCBI Taxonomy" id="2079529"/>
    <lineage>
        <taxon>Bacteria</taxon>
        <taxon>Pseudomonadati</taxon>
        <taxon>Pseudomonadota</taxon>
        <taxon>Gammaproteobacteria</taxon>
        <taxon>Alteromonadales</taxon>
        <taxon>Alteromonadaceae</taxon>
        <taxon>Alteromonas/Salinimonas group</taxon>
        <taxon>Alteromonas</taxon>
    </lineage>
</organism>
<dbReference type="RefSeq" id="WP_105934010.1">
    <property type="nucleotide sequence ID" value="NZ_PVNP01000053.1"/>
</dbReference>
<gene>
    <name evidence="2" type="ORF">C6Y40_07180</name>
</gene>
<keyword evidence="1" id="KW-0732">Signal</keyword>
<dbReference type="AlphaFoldDB" id="A0A2S9VDD4"/>
<evidence type="ECO:0000313" key="3">
    <source>
        <dbReference type="Proteomes" id="UP000238949"/>
    </source>
</evidence>
<feature type="signal peptide" evidence="1">
    <location>
        <begin position="1"/>
        <end position="23"/>
    </location>
</feature>
<feature type="chain" id="PRO_5015705449" evidence="1">
    <location>
        <begin position="24"/>
        <end position="114"/>
    </location>
</feature>
<name>A0A2S9VDD4_9ALTE</name>
<keyword evidence="3" id="KW-1185">Reference proteome</keyword>
<dbReference type="OrthoDB" id="6336451at2"/>
<accession>A0A2S9VDD4</accession>
<dbReference type="EMBL" id="PVNP01000053">
    <property type="protein sequence ID" value="PRO74305.1"/>
    <property type="molecule type" value="Genomic_DNA"/>
</dbReference>
<protein>
    <submittedName>
        <fullName evidence="2">Uncharacterized protein</fullName>
    </submittedName>
</protein>
<sequence length="114" mass="12589">MKLSLLPLLAVSCLSFAHTSAQAAPEINNTDTTMVVERSGKPPFKRTFVQARTVDVAQFETSTQCEDVKTVTLRGKPPFKRSTECVRVVDVAQFEVGSEQSTTDFSGKPPFKRH</sequence>
<evidence type="ECO:0000313" key="2">
    <source>
        <dbReference type="EMBL" id="PRO74305.1"/>
    </source>
</evidence>
<dbReference type="Proteomes" id="UP000238949">
    <property type="component" value="Unassembled WGS sequence"/>
</dbReference>
<reference evidence="3" key="1">
    <citation type="journal article" date="2020" name="Int. J. Syst. Evol. Microbiol.">
        <title>Alteromonas alba sp. nov., a marine bacterium isolated from the seawater of the West Pacific Ocean.</title>
        <authorList>
            <person name="Sun C."/>
            <person name="Wu Y.-H."/>
            <person name="Xamxidin M."/>
            <person name="Cheng H."/>
            <person name="Xu X.-W."/>
        </authorList>
    </citation>
    <scope>NUCLEOTIDE SEQUENCE [LARGE SCALE GENOMIC DNA]</scope>
    <source>
        <strain evidence="3">190</strain>
    </source>
</reference>
<evidence type="ECO:0000256" key="1">
    <source>
        <dbReference type="SAM" id="SignalP"/>
    </source>
</evidence>
<comment type="caution">
    <text evidence="2">The sequence shown here is derived from an EMBL/GenBank/DDBJ whole genome shotgun (WGS) entry which is preliminary data.</text>
</comment>
<proteinExistence type="predicted"/>